<name>A0A846TWZ5_9MOLU</name>
<keyword evidence="10 17" id="KW-0418">Kinase</keyword>
<feature type="domain" description="Phosphofructokinase" evidence="16">
    <location>
        <begin position="9"/>
        <end position="299"/>
    </location>
</feature>
<dbReference type="GO" id="GO:0048029">
    <property type="term" value="F:monosaccharide binding"/>
    <property type="evidence" value="ECO:0007669"/>
    <property type="project" value="TreeGrafter"/>
</dbReference>
<comment type="pathway">
    <text evidence="4">Carbohydrate degradation; glycolysis; D-glyceraldehyde 3-phosphate and glycerone phosphate from D-glucose: step 3/4.</text>
</comment>
<dbReference type="PANTHER" id="PTHR13697:SF4">
    <property type="entry name" value="ATP-DEPENDENT 6-PHOSPHOFRUCTOKINASE"/>
    <property type="match status" value="1"/>
</dbReference>
<dbReference type="PRINTS" id="PR00476">
    <property type="entry name" value="PHFRCTKINASE"/>
</dbReference>
<dbReference type="AlphaFoldDB" id="A0A846TWZ5"/>
<evidence type="ECO:0000256" key="6">
    <source>
        <dbReference type="ARBA" id="ARBA00022490"/>
    </source>
</evidence>
<dbReference type="GO" id="GO:0070095">
    <property type="term" value="F:fructose-6-phosphate binding"/>
    <property type="evidence" value="ECO:0007669"/>
    <property type="project" value="TreeGrafter"/>
</dbReference>
<dbReference type="RefSeq" id="WP_168105193.1">
    <property type="nucleotide sequence ID" value="NZ_CP051215.1"/>
</dbReference>
<evidence type="ECO:0000256" key="12">
    <source>
        <dbReference type="ARBA" id="ARBA00022842"/>
    </source>
</evidence>
<evidence type="ECO:0000256" key="1">
    <source>
        <dbReference type="ARBA" id="ARBA00001946"/>
    </source>
</evidence>
<comment type="subcellular location">
    <subcellularLocation>
        <location evidence="3">Cytoplasm</location>
    </subcellularLocation>
</comment>
<reference evidence="17 18" key="1">
    <citation type="submission" date="2020-04" db="EMBL/GenBank/DDBJ databases">
        <title>Complete genome sequence of Spiroplasma platyhelix ATCC 51748, an insect isolate.</title>
        <authorList>
            <person name="Green E.A."/>
            <person name="Klassen J.L."/>
        </authorList>
    </citation>
    <scope>NUCLEOTIDE SEQUENCE [LARGE SCALE GENOMIC DNA]</scope>
    <source>
        <strain evidence="17 18">PALS-1</strain>
    </source>
</reference>
<sequence>MSETNKKRKIAILTSGGDAPGMNNVISAVYKTIKAINSEKQANKSLSPEEKRPLELMLVKNGYKGILEKEIYEVDDRWKELITISTKIGGTIIGTARFKSFEEEETRKKAKKILDEFGIEALIAVGGNGTFAGLQKLSELGVKCVGIPGTIDNDIVSSDVTIGFDTALNTIVDAIDRIRETSDSHSRISIIETMGRHCGDLAIQAAVNCDLVATPDNPKIQEHELINIIKDLHTKQNLRSIVVLTTEHLYDVKKLAKNIEQELKVETRATVLGQVQRGGSPSAFDRYLATMMGIFAVEQLEKKGNSSSIIGLNGNKLSAMPIQVALSMPKADHFNAISKILRLSGIFYKRK</sequence>
<evidence type="ECO:0000256" key="13">
    <source>
        <dbReference type="ARBA" id="ARBA00023152"/>
    </source>
</evidence>
<evidence type="ECO:0000256" key="7">
    <source>
        <dbReference type="ARBA" id="ARBA00022679"/>
    </source>
</evidence>
<evidence type="ECO:0000256" key="9">
    <source>
        <dbReference type="ARBA" id="ARBA00022741"/>
    </source>
</evidence>
<evidence type="ECO:0000256" key="10">
    <source>
        <dbReference type="ARBA" id="ARBA00022777"/>
    </source>
</evidence>
<dbReference type="InterPro" id="IPR012003">
    <property type="entry name" value="ATP_PFK_prok-type"/>
</dbReference>
<dbReference type="InterPro" id="IPR000023">
    <property type="entry name" value="Phosphofructokinase_dom"/>
</dbReference>
<dbReference type="InterPro" id="IPR035966">
    <property type="entry name" value="PKF_sf"/>
</dbReference>
<evidence type="ECO:0000256" key="14">
    <source>
        <dbReference type="ARBA" id="ARBA00038478"/>
    </source>
</evidence>
<evidence type="ECO:0000256" key="5">
    <source>
        <dbReference type="ARBA" id="ARBA00012055"/>
    </source>
</evidence>
<dbReference type="PIRSF" id="PIRSF000532">
    <property type="entry name" value="ATP_PFK_prok"/>
    <property type="match status" value="1"/>
</dbReference>
<dbReference type="UniPathway" id="UPA00109">
    <property type="reaction ID" value="UER00182"/>
</dbReference>
<dbReference type="Gene3D" id="3.40.50.460">
    <property type="entry name" value="Phosphofructokinase domain"/>
    <property type="match status" value="1"/>
</dbReference>
<protein>
    <recommendedName>
        <fullName evidence="5">6-phosphofructokinase</fullName>
        <ecNumber evidence="5">2.7.1.11</ecNumber>
    </recommendedName>
</protein>
<dbReference type="PANTHER" id="PTHR13697">
    <property type="entry name" value="PHOSPHOFRUCTOKINASE"/>
    <property type="match status" value="1"/>
</dbReference>
<comment type="cofactor">
    <cofactor evidence="1">
        <name>Mg(2+)</name>
        <dbReference type="ChEBI" id="CHEBI:18420"/>
    </cofactor>
</comment>
<dbReference type="GO" id="GO:0003872">
    <property type="term" value="F:6-phosphofructokinase activity"/>
    <property type="evidence" value="ECO:0007669"/>
    <property type="project" value="UniProtKB-EC"/>
</dbReference>
<keyword evidence="8" id="KW-0479">Metal-binding</keyword>
<keyword evidence="12" id="KW-0460">Magnesium</keyword>
<dbReference type="GO" id="GO:0046872">
    <property type="term" value="F:metal ion binding"/>
    <property type="evidence" value="ECO:0007669"/>
    <property type="project" value="UniProtKB-KW"/>
</dbReference>
<dbReference type="EC" id="2.7.1.11" evidence="5"/>
<dbReference type="GO" id="GO:0061621">
    <property type="term" value="P:canonical glycolysis"/>
    <property type="evidence" value="ECO:0007669"/>
    <property type="project" value="TreeGrafter"/>
</dbReference>
<keyword evidence="9" id="KW-0547">Nucleotide-binding</keyword>
<keyword evidence="18" id="KW-1185">Reference proteome</keyword>
<evidence type="ECO:0000313" key="17">
    <source>
        <dbReference type="EMBL" id="NKE38722.1"/>
    </source>
</evidence>
<evidence type="ECO:0000256" key="3">
    <source>
        <dbReference type="ARBA" id="ARBA00004496"/>
    </source>
</evidence>
<accession>A0A846TWZ5</accession>
<comment type="catalytic activity">
    <reaction evidence="15">
        <text>beta-D-fructose 6-phosphate + ATP = beta-D-fructose 1,6-bisphosphate + ADP + H(+)</text>
        <dbReference type="Rhea" id="RHEA:16109"/>
        <dbReference type="ChEBI" id="CHEBI:15378"/>
        <dbReference type="ChEBI" id="CHEBI:30616"/>
        <dbReference type="ChEBI" id="CHEBI:32966"/>
        <dbReference type="ChEBI" id="CHEBI:57634"/>
        <dbReference type="ChEBI" id="CHEBI:456216"/>
        <dbReference type="EC" id="2.7.1.11"/>
    </reaction>
</comment>
<dbReference type="GO" id="GO:0006002">
    <property type="term" value="P:fructose 6-phosphate metabolic process"/>
    <property type="evidence" value="ECO:0007669"/>
    <property type="project" value="InterPro"/>
</dbReference>
<dbReference type="Proteomes" id="UP000584587">
    <property type="component" value="Unassembled WGS sequence"/>
</dbReference>
<dbReference type="NCBIfam" id="NF002872">
    <property type="entry name" value="PRK03202.1"/>
    <property type="match status" value="1"/>
</dbReference>
<keyword evidence="7 17" id="KW-0808">Transferase</keyword>
<dbReference type="GO" id="GO:0030388">
    <property type="term" value="P:fructose 1,6-bisphosphate metabolic process"/>
    <property type="evidence" value="ECO:0007669"/>
    <property type="project" value="TreeGrafter"/>
</dbReference>
<comment type="function">
    <text evidence="2">Catalyzes the phosphorylation of D-fructose 6-phosphate to fructose 1,6-bisphosphate by ATP, the first committing step of glycolysis.</text>
</comment>
<keyword evidence="11" id="KW-0067">ATP-binding</keyword>
<dbReference type="Pfam" id="PF00365">
    <property type="entry name" value="PFK"/>
    <property type="match status" value="1"/>
</dbReference>
<evidence type="ECO:0000256" key="2">
    <source>
        <dbReference type="ARBA" id="ARBA00002659"/>
    </source>
</evidence>
<dbReference type="GO" id="GO:0005524">
    <property type="term" value="F:ATP binding"/>
    <property type="evidence" value="ECO:0007669"/>
    <property type="project" value="UniProtKB-KW"/>
</dbReference>
<dbReference type="SUPFAM" id="SSF53784">
    <property type="entry name" value="Phosphofructokinase"/>
    <property type="match status" value="1"/>
</dbReference>
<keyword evidence="13" id="KW-0324">Glycolysis</keyword>
<dbReference type="GO" id="GO:0016208">
    <property type="term" value="F:AMP binding"/>
    <property type="evidence" value="ECO:0007669"/>
    <property type="project" value="TreeGrafter"/>
</dbReference>
<organism evidence="17 18">
    <name type="scientific">Spiroplasma platyhelix PALS-1</name>
    <dbReference type="NCBI Taxonomy" id="1276218"/>
    <lineage>
        <taxon>Bacteria</taxon>
        <taxon>Bacillati</taxon>
        <taxon>Mycoplasmatota</taxon>
        <taxon>Mollicutes</taxon>
        <taxon>Entomoplasmatales</taxon>
        <taxon>Spiroplasmataceae</taxon>
        <taxon>Spiroplasma</taxon>
    </lineage>
</organism>
<evidence type="ECO:0000256" key="4">
    <source>
        <dbReference type="ARBA" id="ARBA00004679"/>
    </source>
</evidence>
<evidence type="ECO:0000256" key="15">
    <source>
        <dbReference type="ARBA" id="ARBA00048070"/>
    </source>
</evidence>
<evidence type="ECO:0000313" key="18">
    <source>
        <dbReference type="Proteomes" id="UP000584587"/>
    </source>
</evidence>
<evidence type="ECO:0000256" key="11">
    <source>
        <dbReference type="ARBA" id="ARBA00022840"/>
    </source>
</evidence>
<proteinExistence type="inferred from homology"/>
<dbReference type="GO" id="GO:0005945">
    <property type="term" value="C:6-phosphofructokinase complex"/>
    <property type="evidence" value="ECO:0007669"/>
    <property type="project" value="TreeGrafter"/>
</dbReference>
<dbReference type="GO" id="GO:0042802">
    <property type="term" value="F:identical protein binding"/>
    <property type="evidence" value="ECO:0007669"/>
    <property type="project" value="TreeGrafter"/>
</dbReference>
<gene>
    <name evidence="17" type="ORF">HER12_03060</name>
</gene>
<keyword evidence="6" id="KW-0963">Cytoplasm</keyword>
<dbReference type="InterPro" id="IPR022953">
    <property type="entry name" value="ATP_PFK"/>
</dbReference>
<comment type="similarity">
    <text evidence="14">Belongs to the phosphofructokinase type A (PFKA) family.</text>
</comment>
<comment type="caution">
    <text evidence="17">The sequence shown here is derived from an EMBL/GenBank/DDBJ whole genome shotgun (WGS) entry which is preliminary data.</text>
</comment>
<dbReference type="FunFam" id="3.40.50.460:FF:000002">
    <property type="entry name" value="ATP-dependent 6-phosphofructokinase"/>
    <property type="match status" value="1"/>
</dbReference>
<evidence type="ECO:0000259" key="16">
    <source>
        <dbReference type="Pfam" id="PF00365"/>
    </source>
</evidence>
<evidence type="ECO:0000256" key="8">
    <source>
        <dbReference type="ARBA" id="ARBA00022723"/>
    </source>
</evidence>
<dbReference type="EMBL" id="JAAVVK010000002">
    <property type="protein sequence ID" value="NKE38722.1"/>
    <property type="molecule type" value="Genomic_DNA"/>
</dbReference>
<dbReference type="Gene3D" id="3.40.50.450">
    <property type="match status" value="1"/>
</dbReference>